<evidence type="ECO:0000256" key="4">
    <source>
        <dbReference type="ARBA" id="ARBA00022692"/>
    </source>
</evidence>
<feature type="transmembrane region" description="Helical" evidence="7">
    <location>
        <begin position="248"/>
        <end position="269"/>
    </location>
</feature>
<evidence type="ECO:0000256" key="5">
    <source>
        <dbReference type="ARBA" id="ARBA00022989"/>
    </source>
</evidence>
<dbReference type="Proteomes" id="UP001209076">
    <property type="component" value="Unassembled WGS sequence"/>
</dbReference>
<comment type="subcellular location">
    <subcellularLocation>
        <location evidence="1 7">Cell membrane</location>
        <topology evidence="1 7">Multi-pass membrane protein</topology>
    </subcellularLocation>
</comment>
<protein>
    <submittedName>
        <fullName evidence="9">Sugar ABC transporter permease</fullName>
    </submittedName>
</protein>
<feature type="transmembrane region" description="Helical" evidence="7">
    <location>
        <begin position="281"/>
        <end position="303"/>
    </location>
</feature>
<dbReference type="Pfam" id="PF00528">
    <property type="entry name" value="BPD_transp_1"/>
    <property type="match status" value="1"/>
</dbReference>
<evidence type="ECO:0000313" key="9">
    <source>
        <dbReference type="EMBL" id="MCU0105333.1"/>
    </source>
</evidence>
<dbReference type="PROSITE" id="PS50928">
    <property type="entry name" value="ABC_TM1"/>
    <property type="match status" value="1"/>
</dbReference>
<evidence type="ECO:0000259" key="8">
    <source>
        <dbReference type="PROSITE" id="PS50928"/>
    </source>
</evidence>
<dbReference type="RefSeq" id="WP_262096635.1">
    <property type="nucleotide sequence ID" value="NZ_JAOEGN010000012.1"/>
</dbReference>
<keyword evidence="3" id="KW-1003">Cell membrane</keyword>
<gene>
    <name evidence="9" type="ORF">N7603_06640</name>
</gene>
<feature type="transmembrane region" description="Helical" evidence="7">
    <location>
        <begin position="130"/>
        <end position="149"/>
    </location>
</feature>
<feature type="transmembrane region" description="Helical" evidence="7">
    <location>
        <begin position="7"/>
        <end position="26"/>
    </location>
</feature>
<feature type="transmembrane region" description="Helical" evidence="7">
    <location>
        <begin position="356"/>
        <end position="379"/>
    </location>
</feature>
<organism evidence="9 10">
    <name type="scientific">Paracholeplasma vituli</name>
    <dbReference type="NCBI Taxonomy" id="69473"/>
    <lineage>
        <taxon>Bacteria</taxon>
        <taxon>Bacillati</taxon>
        <taxon>Mycoplasmatota</taxon>
        <taxon>Mollicutes</taxon>
        <taxon>Acholeplasmatales</taxon>
        <taxon>Acholeplasmataceae</taxon>
        <taxon>Paracholeplasma</taxon>
    </lineage>
</organism>
<keyword evidence="6 7" id="KW-0472">Membrane</keyword>
<evidence type="ECO:0000256" key="1">
    <source>
        <dbReference type="ARBA" id="ARBA00004651"/>
    </source>
</evidence>
<feature type="transmembrane region" description="Helical" evidence="7">
    <location>
        <begin position="170"/>
        <end position="195"/>
    </location>
</feature>
<comment type="caution">
    <text evidence="9">The sequence shown here is derived from an EMBL/GenBank/DDBJ whole genome shotgun (WGS) entry which is preliminary data.</text>
</comment>
<keyword evidence="10" id="KW-1185">Reference proteome</keyword>
<evidence type="ECO:0000256" key="6">
    <source>
        <dbReference type="ARBA" id="ARBA00023136"/>
    </source>
</evidence>
<feature type="domain" description="ABC transmembrane type-1" evidence="8">
    <location>
        <begin position="244"/>
        <end position="442"/>
    </location>
</feature>
<comment type="similarity">
    <text evidence="7">Belongs to the binding-protein-dependent transport system permease family.</text>
</comment>
<dbReference type="PANTHER" id="PTHR32243:SF34">
    <property type="entry name" value="GALACTOOLIGOSACCHARIDES TRANSPORT SYSTEM PERMEASE PROTEIN GANQ"/>
    <property type="match status" value="1"/>
</dbReference>
<dbReference type="InterPro" id="IPR000515">
    <property type="entry name" value="MetI-like"/>
</dbReference>
<dbReference type="CDD" id="cd06261">
    <property type="entry name" value="TM_PBP2"/>
    <property type="match status" value="1"/>
</dbReference>
<keyword evidence="4 7" id="KW-0812">Transmembrane</keyword>
<accession>A0ABT2PX87</accession>
<dbReference type="PANTHER" id="PTHR32243">
    <property type="entry name" value="MALTOSE TRANSPORT SYSTEM PERMEASE-RELATED"/>
    <property type="match status" value="1"/>
</dbReference>
<feature type="transmembrane region" description="Helical" evidence="7">
    <location>
        <begin position="98"/>
        <end position="118"/>
    </location>
</feature>
<dbReference type="InterPro" id="IPR050901">
    <property type="entry name" value="BP-dep_ABC_trans_perm"/>
</dbReference>
<reference evidence="10" key="1">
    <citation type="submission" date="2023-07" db="EMBL/GenBank/DDBJ databases">
        <title>Novel Mycoplasma species identified in domestic and wild animals.</title>
        <authorList>
            <person name="Volokhov D.V."/>
            <person name="Furtak V.A."/>
            <person name="Zagorodnyaya T.A."/>
        </authorList>
    </citation>
    <scope>NUCLEOTIDE SEQUENCE [LARGE SCALE GENOMIC DNA]</scope>
    <source>
        <strain evidence="10">92-19</strain>
    </source>
</reference>
<feature type="transmembrane region" description="Helical" evidence="7">
    <location>
        <begin position="423"/>
        <end position="442"/>
    </location>
</feature>
<proteinExistence type="inferred from homology"/>
<feature type="transmembrane region" description="Helical" evidence="7">
    <location>
        <begin position="72"/>
        <end position="91"/>
    </location>
</feature>
<evidence type="ECO:0000313" key="10">
    <source>
        <dbReference type="Proteomes" id="UP001209076"/>
    </source>
</evidence>
<dbReference type="EMBL" id="JAOEGN010000012">
    <property type="protein sequence ID" value="MCU0105333.1"/>
    <property type="molecule type" value="Genomic_DNA"/>
</dbReference>
<evidence type="ECO:0000256" key="7">
    <source>
        <dbReference type="RuleBase" id="RU363032"/>
    </source>
</evidence>
<dbReference type="InterPro" id="IPR035906">
    <property type="entry name" value="MetI-like_sf"/>
</dbReference>
<keyword evidence="5 7" id="KW-1133">Transmembrane helix</keyword>
<keyword evidence="2 7" id="KW-0813">Transport</keyword>
<feature type="transmembrane region" description="Helical" evidence="7">
    <location>
        <begin position="315"/>
        <end position="335"/>
    </location>
</feature>
<evidence type="ECO:0000256" key="3">
    <source>
        <dbReference type="ARBA" id="ARBA00022475"/>
    </source>
</evidence>
<name>A0ABT2PX87_9MOLU</name>
<dbReference type="Gene3D" id="1.10.3720.10">
    <property type="entry name" value="MetI-like"/>
    <property type="match status" value="1"/>
</dbReference>
<sequence>MTILPYIFGILIVAMMINFSVTMTFADSKKIKRITVAKQAFIPVYGPMQVSKMTSEFNNPGLISKRLNTKEVILMTIKFLVLVLTFIWALTQINSDIVLLKMFAVLVLLVLMFVNQSVTHSIADNRGQNTIIAGLLGFIPLLSVGYYLLVPSKRNILEQTVRKQYSVKELLGRGVIYAEMIMLAFVVLVPVIYIIGTALTNSSEIPYRLWPEEVSFKNFEILWTQKWFKVGQIEPTRVWFIEWFKNTIVIAIVNMVASVLFITGAAYVFSRFKFKGKKFGLLTIMIMQMFPTFLGLVAMYILFDTFGLLNKPLALVVIYTAGAIPFNVWLIKGYLQGIPKDLDESATIDGANKLQIFFKIILPLSLPILTFVAVGQFMAPWLDYILPSYILRGTGANASKGWTIAIGLFRFLESGNSLYRPTLFAAGALVIAVPITILYIAFQKYLIEGMTAGATKG</sequence>
<dbReference type="SUPFAM" id="SSF161098">
    <property type="entry name" value="MetI-like"/>
    <property type="match status" value="1"/>
</dbReference>
<evidence type="ECO:0000256" key="2">
    <source>
        <dbReference type="ARBA" id="ARBA00022448"/>
    </source>
</evidence>